<gene>
    <name evidence="1" type="ORF">A2782_01750</name>
</gene>
<accession>A0A1G1UXK0</accession>
<reference evidence="1 2" key="1">
    <citation type="journal article" date="2016" name="Nat. Commun.">
        <title>Thousands of microbial genomes shed light on interconnected biogeochemical processes in an aquifer system.</title>
        <authorList>
            <person name="Anantharaman K."/>
            <person name="Brown C.T."/>
            <person name="Hug L.A."/>
            <person name="Sharon I."/>
            <person name="Castelle C.J."/>
            <person name="Probst A.J."/>
            <person name="Thomas B.C."/>
            <person name="Singh A."/>
            <person name="Wilkins M.J."/>
            <person name="Karaoz U."/>
            <person name="Brodie E.L."/>
            <person name="Williams K.H."/>
            <person name="Hubbard S.S."/>
            <person name="Banfield J.F."/>
        </authorList>
    </citation>
    <scope>NUCLEOTIDE SEQUENCE [LARGE SCALE GENOMIC DNA]</scope>
</reference>
<proteinExistence type="predicted"/>
<organism evidence="1 2">
    <name type="scientific">Candidatus Blackburnbacteria bacterium RIFCSPHIGHO2_01_FULL_43_15b</name>
    <dbReference type="NCBI Taxonomy" id="1797513"/>
    <lineage>
        <taxon>Bacteria</taxon>
        <taxon>Candidatus Blackburniibacteriota</taxon>
    </lineage>
</organism>
<name>A0A1G1UXK0_9BACT</name>
<protein>
    <submittedName>
        <fullName evidence="1">Uncharacterized protein</fullName>
    </submittedName>
</protein>
<dbReference type="EMBL" id="MHBW01000035">
    <property type="protein sequence ID" value="OGY07847.1"/>
    <property type="molecule type" value="Genomic_DNA"/>
</dbReference>
<comment type="caution">
    <text evidence="1">The sequence shown here is derived from an EMBL/GenBank/DDBJ whole genome shotgun (WGS) entry which is preliminary data.</text>
</comment>
<dbReference type="Proteomes" id="UP000177967">
    <property type="component" value="Unassembled WGS sequence"/>
</dbReference>
<dbReference type="AlphaFoldDB" id="A0A1G1UXK0"/>
<evidence type="ECO:0000313" key="1">
    <source>
        <dbReference type="EMBL" id="OGY07847.1"/>
    </source>
</evidence>
<sequence length="76" mass="8376">MGANILGCRHALHAYLQSAGRTWLSQGIFSLAALGQSKEQPLTDVQIREEIKHLHLKVANLSHLEGGLDRTPAENY</sequence>
<evidence type="ECO:0000313" key="2">
    <source>
        <dbReference type="Proteomes" id="UP000177967"/>
    </source>
</evidence>